<feature type="transmembrane region" description="Helical" evidence="6">
    <location>
        <begin position="68"/>
        <end position="85"/>
    </location>
</feature>
<dbReference type="EMBL" id="FXXP01000002">
    <property type="protein sequence ID" value="SMX28774.1"/>
    <property type="molecule type" value="Genomic_DNA"/>
</dbReference>
<gene>
    <name evidence="9" type="ORF">TRP8649_02900</name>
</gene>
<accession>A0A238JEY5</accession>
<feature type="domain" description="DUF4131" evidence="8">
    <location>
        <begin position="65"/>
        <end position="221"/>
    </location>
</feature>
<comment type="subcellular location">
    <subcellularLocation>
        <location evidence="1">Cell membrane</location>
        <topology evidence="1">Multi-pass membrane protein</topology>
    </subcellularLocation>
</comment>
<organism evidence="9 10">
    <name type="scientific">Pelagimonas phthalicica</name>
    <dbReference type="NCBI Taxonomy" id="1037362"/>
    <lineage>
        <taxon>Bacteria</taxon>
        <taxon>Pseudomonadati</taxon>
        <taxon>Pseudomonadota</taxon>
        <taxon>Alphaproteobacteria</taxon>
        <taxon>Rhodobacterales</taxon>
        <taxon>Roseobacteraceae</taxon>
        <taxon>Pelagimonas</taxon>
    </lineage>
</organism>
<protein>
    <submittedName>
        <fullName evidence="9">ComEC family competence protein</fullName>
    </submittedName>
</protein>
<name>A0A238JEY5_9RHOB</name>
<sequence>MGCSLNTGPPLGKWSHGADQQRSGMRHAFDMFAGVMLAQRGHLFPWSPVCLAVGIGCYFALRVEPQLWVLITLALCGLITVLLSARVGPVFAPLLSALALAAVGFSLAGARAHLVSGPVLDFRYYGAIEGRIVAIDRSGSDAVRLTLDRVVLERMDPAVTPERVRVSLHGQQGYMEPRPGAVVILTGHLSPPGGSVEPGGFDFRRHAWFLRLGAVGYTRTPVLLLEEPGAGQWLFKARMWLSARVQAQLPGETGAFAAALMTGDRSGMGQGTLQTLRETNLAHLLAISGLHMGLLAGFVFAAVRFGLLLNGHTRHNWPVKKIAAAVALLAALGYLSLSGGSVATQRAFIMAAAALTAMMLDRRALSLRSVAMAALVVLALRPEALVSPGFQMSFAATTALVAVFEQVSLWQQGRQVPRWLNPVVGLVVSSAVAGAATAPVAMAHFNMLSQYGLIANLLSVPVMGAIVVPLAVLAALLMPFGLDWIALAIMGLGLDWILGVAEVIASWDGATRAIIAPDWQVLPLLAFGGLILCLWRGGGRAVGLVPMILAVVLWSQTDRPVLLVSDTGTLVGLMTEQGRGLSRPKGAGFVAENWLENDGFGGSQQEAAQRWPGTVEARIALSGLGDLEVVHLQGKRAVGRWSSCHKGQIIIASTPITLSGGCQIFDPTTLRSTGSLAFWASDTGIKMVTDRQISGHRLWHGMPKDDFKLASQTQ</sequence>
<evidence type="ECO:0000313" key="10">
    <source>
        <dbReference type="Proteomes" id="UP000225972"/>
    </source>
</evidence>
<evidence type="ECO:0000256" key="2">
    <source>
        <dbReference type="ARBA" id="ARBA00022475"/>
    </source>
</evidence>
<evidence type="ECO:0000259" key="7">
    <source>
        <dbReference type="Pfam" id="PF03772"/>
    </source>
</evidence>
<feature type="transmembrane region" description="Helical" evidence="6">
    <location>
        <begin position="484"/>
        <end position="507"/>
    </location>
</feature>
<evidence type="ECO:0000313" key="9">
    <source>
        <dbReference type="EMBL" id="SMX28774.1"/>
    </source>
</evidence>
<keyword evidence="4 6" id="KW-1133">Transmembrane helix</keyword>
<dbReference type="AlphaFoldDB" id="A0A238JEY5"/>
<dbReference type="PANTHER" id="PTHR30619:SF1">
    <property type="entry name" value="RECOMBINATION PROTEIN 2"/>
    <property type="match status" value="1"/>
</dbReference>
<evidence type="ECO:0000256" key="6">
    <source>
        <dbReference type="SAM" id="Phobius"/>
    </source>
</evidence>
<dbReference type="NCBIfam" id="TIGR00360">
    <property type="entry name" value="ComEC_N-term"/>
    <property type="match status" value="1"/>
</dbReference>
<dbReference type="InterPro" id="IPR004477">
    <property type="entry name" value="ComEC_N"/>
</dbReference>
<dbReference type="Pfam" id="PF03772">
    <property type="entry name" value="Competence"/>
    <property type="match status" value="1"/>
</dbReference>
<feature type="transmembrane region" description="Helical" evidence="6">
    <location>
        <begin position="281"/>
        <end position="302"/>
    </location>
</feature>
<feature type="transmembrane region" description="Helical" evidence="6">
    <location>
        <begin position="453"/>
        <end position="477"/>
    </location>
</feature>
<dbReference type="Proteomes" id="UP000225972">
    <property type="component" value="Unassembled WGS sequence"/>
</dbReference>
<feature type="domain" description="ComEC/Rec2-related protein" evidence="7">
    <location>
        <begin position="260"/>
        <end position="536"/>
    </location>
</feature>
<dbReference type="InterPro" id="IPR052159">
    <property type="entry name" value="Competence_DNA_uptake"/>
</dbReference>
<feature type="transmembrane region" description="Helical" evidence="6">
    <location>
        <begin position="91"/>
        <end position="110"/>
    </location>
</feature>
<dbReference type="GO" id="GO:0005886">
    <property type="term" value="C:plasma membrane"/>
    <property type="evidence" value="ECO:0007669"/>
    <property type="project" value="UniProtKB-SubCell"/>
</dbReference>
<evidence type="ECO:0000256" key="5">
    <source>
        <dbReference type="ARBA" id="ARBA00023136"/>
    </source>
</evidence>
<feature type="transmembrane region" description="Helical" evidence="6">
    <location>
        <begin position="365"/>
        <end position="382"/>
    </location>
</feature>
<dbReference type="PANTHER" id="PTHR30619">
    <property type="entry name" value="DNA INTERNALIZATION/COMPETENCE PROTEIN COMEC/REC2"/>
    <property type="match status" value="1"/>
</dbReference>
<evidence type="ECO:0000256" key="3">
    <source>
        <dbReference type="ARBA" id="ARBA00022692"/>
    </source>
</evidence>
<feature type="transmembrane region" description="Helical" evidence="6">
    <location>
        <begin position="519"/>
        <end position="537"/>
    </location>
</feature>
<evidence type="ECO:0000256" key="4">
    <source>
        <dbReference type="ARBA" id="ARBA00022989"/>
    </source>
</evidence>
<evidence type="ECO:0000259" key="8">
    <source>
        <dbReference type="Pfam" id="PF13567"/>
    </source>
</evidence>
<keyword evidence="2" id="KW-1003">Cell membrane</keyword>
<keyword evidence="5 6" id="KW-0472">Membrane</keyword>
<keyword evidence="3 6" id="KW-0812">Transmembrane</keyword>
<dbReference type="Pfam" id="PF13567">
    <property type="entry name" value="DUF4131"/>
    <property type="match status" value="1"/>
</dbReference>
<reference evidence="10" key="1">
    <citation type="submission" date="2017-05" db="EMBL/GenBank/DDBJ databases">
        <authorList>
            <person name="Rodrigo-Torres L."/>
            <person name="Arahal R. D."/>
            <person name="Lucena T."/>
        </authorList>
    </citation>
    <scope>NUCLEOTIDE SEQUENCE [LARGE SCALE GENOMIC DNA]</scope>
    <source>
        <strain evidence="10">CECT 8649</strain>
    </source>
</reference>
<dbReference type="InterPro" id="IPR025405">
    <property type="entry name" value="DUF4131"/>
</dbReference>
<evidence type="ECO:0000256" key="1">
    <source>
        <dbReference type="ARBA" id="ARBA00004651"/>
    </source>
</evidence>
<feature type="transmembrane region" description="Helical" evidence="6">
    <location>
        <begin position="322"/>
        <end position="344"/>
    </location>
</feature>
<feature type="transmembrane region" description="Helical" evidence="6">
    <location>
        <begin position="419"/>
        <end position="441"/>
    </location>
</feature>
<keyword evidence="10" id="KW-1185">Reference proteome</keyword>
<proteinExistence type="predicted"/>
<feature type="transmembrane region" description="Helical" evidence="6">
    <location>
        <begin position="43"/>
        <end position="61"/>
    </location>
</feature>